<dbReference type="VEuPathDB" id="FungiDB:NEUTE1DRAFT_118596"/>
<dbReference type="KEGG" id="nte:NEUTE1DRAFT118596"/>
<keyword evidence="2" id="KW-1185">Reference proteome</keyword>
<organism evidence="1 2">
    <name type="scientific">Neurospora tetrasperma (strain FGSC 2508 / ATCC MYA-4615 / P0657)</name>
    <dbReference type="NCBI Taxonomy" id="510951"/>
    <lineage>
        <taxon>Eukaryota</taxon>
        <taxon>Fungi</taxon>
        <taxon>Dikarya</taxon>
        <taxon>Ascomycota</taxon>
        <taxon>Pezizomycotina</taxon>
        <taxon>Sordariomycetes</taxon>
        <taxon>Sordariomycetidae</taxon>
        <taxon>Sordariales</taxon>
        <taxon>Sordariaceae</taxon>
        <taxon>Neurospora</taxon>
    </lineage>
</organism>
<sequence>MQYMLTGHRENQNSVISCFQSCATQRLCGSCKVRKPSNTGQCNLPFAHPDTSFSVSVLLVFVSFRLFLLPSS</sequence>
<dbReference type="HOGENOM" id="CLU_2722820_0_0_1"/>
<evidence type="ECO:0000313" key="2">
    <source>
        <dbReference type="Proteomes" id="UP000008065"/>
    </source>
</evidence>
<dbReference type="AlphaFoldDB" id="F8MYX6"/>
<dbReference type="EMBL" id="GL891382">
    <property type="protein sequence ID" value="EGO51974.1"/>
    <property type="molecule type" value="Genomic_DNA"/>
</dbReference>
<accession>F8MYX6</accession>
<dbReference type="GeneID" id="20823605"/>
<evidence type="ECO:0000313" key="1">
    <source>
        <dbReference type="EMBL" id="EGO51974.1"/>
    </source>
</evidence>
<protein>
    <submittedName>
        <fullName evidence="1">Uncharacterized protein</fullName>
    </submittedName>
</protein>
<gene>
    <name evidence="1" type="ORF">NEUTE1DRAFT_118596</name>
</gene>
<dbReference type="RefSeq" id="XP_009855619.1">
    <property type="nucleotide sequence ID" value="XM_009857317.1"/>
</dbReference>
<name>F8MYX6_NEUT8</name>
<dbReference type="Proteomes" id="UP000008065">
    <property type="component" value="Unassembled WGS sequence"/>
</dbReference>
<reference evidence="2" key="1">
    <citation type="journal article" date="2011" name="Genetics">
        <title>Massive changes in genome architecture accompany the transition to self-fertility in the filamentous fungus Neurospora tetrasperma.</title>
        <authorList>
            <person name="Ellison C.E."/>
            <person name="Stajich J.E."/>
            <person name="Jacobson D.J."/>
            <person name="Natvig D.O."/>
            <person name="Lapidus A."/>
            <person name="Foster B."/>
            <person name="Aerts A."/>
            <person name="Riley R."/>
            <person name="Lindquist E.A."/>
            <person name="Grigoriev I.V."/>
            <person name="Taylor J.W."/>
        </authorList>
    </citation>
    <scope>NUCLEOTIDE SEQUENCE [LARGE SCALE GENOMIC DNA]</scope>
    <source>
        <strain evidence="2">FGSC 2508 / P0657</strain>
    </source>
</reference>
<proteinExistence type="predicted"/>